<gene>
    <name evidence="1" type="ORF">Msi02_52910</name>
</gene>
<sequence length="47" mass="5281">MTPRDPDYDVHAVTAITLPELAGDPQEDAALLARWEARFVQTERRSA</sequence>
<protein>
    <submittedName>
        <fullName evidence="1">Uncharacterized protein</fullName>
    </submittedName>
</protein>
<reference evidence="1 2" key="1">
    <citation type="submission" date="2021-01" db="EMBL/GenBank/DDBJ databases">
        <title>Whole genome shotgun sequence of Microbispora siamensis NBRC 104113.</title>
        <authorList>
            <person name="Komaki H."/>
            <person name="Tamura T."/>
        </authorList>
    </citation>
    <scope>NUCLEOTIDE SEQUENCE [LARGE SCALE GENOMIC DNA]</scope>
    <source>
        <strain evidence="1 2">NBRC 104113</strain>
    </source>
</reference>
<evidence type="ECO:0000313" key="1">
    <source>
        <dbReference type="EMBL" id="GIH64474.1"/>
    </source>
</evidence>
<dbReference type="RefSeq" id="WP_204050714.1">
    <property type="nucleotide sequence ID" value="NZ_BOOF01000032.1"/>
</dbReference>
<keyword evidence="2" id="KW-1185">Reference proteome</keyword>
<dbReference type="Proteomes" id="UP000660454">
    <property type="component" value="Unassembled WGS sequence"/>
</dbReference>
<comment type="caution">
    <text evidence="1">The sequence shown here is derived from an EMBL/GenBank/DDBJ whole genome shotgun (WGS) entry which is preliminary data.</text>
</comment>
<organism evidence="1 2">
    <name type="scientific">Microbispora siamensis</name>
    <dbReference type="NCBI Taxonomy" id="564413"/>
    <lineage>
        <taxon>Bacteria</taxon>
        <taxon>Bacillati</taxon>
        <taxon>Actinomycetota</taxon>
        <taxon>Actinomycetes</taxon>
        <taxon>Streptosporangiales</taxon>
        <taxon>Streptosporangiaceae</taxon>
        <taxon>Microbispora</taxon>
    </lineage>
</organism>
<evidence type="ECO:0000313" key="2">
    <source>
        <dbReference type="Proteomes" id="UP000660454"/>
    </source>
</evidence>
<accession>A0ABQ4GSR1</accession>
<dbReference type="EMBL" id="BOOF01000032">
    <property type="protein sequence ID" value="GIH64474.1"/>
    <property type="molecule type" value="Genomic_DNA"/>
</dbReference>
<name>A0ABQ4GSR1_9ACTN</name>
<proteinExistence type="predicted"/>